<protein>
    <recommendedName>
        <fullName evidence="2">Histidinol-phosphatase</fullName>
        <shortName evidence="2">HolPase</shortName>
        <ecNumber evidence="2">3.1.3.15</ecNumber>
    </recommendedName>
</protein>
<reference evidence="4 5" key="1">
    <citation type="submission" date="2021-06" db="EMBL/GenBank/DDBJ databases">
        <title>Clostridia strains as spoilage organisms.</title>
        <authorList>
            <person name="Wambui J."/>
            <person name="Stephan R."/>
            <person name="Stevens M.J.A."/>
        </authorList>
    </citation>
    <scope>NUCLEOTIDE SEQUENCE [LARGE SCALE GENOMIC DNA]</scope>
    <source>
        <strain evidence="4 5">DSM 14204</strain>
    </source>
</reference>
<sequence length="266" mass="30950">MNITDHHVHTEFSGDCDTPMEVIINRTTELGLKEVMFTDHMDFAYPSTDINFEVDYKKYINVLEKLRIKYKEMDILMGVEVGYQPGLNESINELLNSYDFDFVICSLHAWNGAALDKGDLFKGRSQQEGYRAYFESLKYTLKNFDNFDVVGHLDFINRYGNFANKTIRYDDYKNILDKILLMIINKGKGIELNTSGLRYKLNSMHPSREILKRYLELGGRIITIGSDAHVLKDLYADFDKAILQLKEIGFKEITTFKNRKSNFIKI</sequence>
<accession>A0ABS6BUF4</accession>
<evidence type="ECO:0000313" key="5">
    <source>
        <dbReference type="Proteomes" id="UP000776252"/>
    </source>
</evidence>
<keyword evidence="2" id="KW-0028">Amino-acid biosynthesis</keyword>
<dbReference type="EMBL" id="JAHLDV010000027">
    <property type="protein sequence ID" value="MBU3160447.1"/>
    <property type="molecule type" value="Genomic_DNA"/>
</dbReference>
<evidence type="ECO:0000256" key="1">
    <source>
        <dbReference type="ARBA" id="ARBA00022801"/>
    </source>
</evidence>
<dbReference type="InterPro" id="IPR004013">
    <property type="entry name" value="PHP_dom"/>
</dbReference>
<feature type="domain" description="PHP" evidence="3">
    <location>
        <begin position="5"/>
        <end position="195"/>
    </location>
</feature>
<comment type="pathway">
    <text evidence="2">Amino-acid biosynthesis; L-histidine biosynthesis; L-histidine from 5-phospho-alpha-D-ribose 1-diphosphate: step 8/9.</text>
</comment>
<keyword evidence="2" id="KW-0368">Histidine biosynthesis</keyword>
<dbReference type="Proteomes" id="UP000776252">
    <property type="component" value="Unassembled WGS sequence"/>
</dbReference>
<gene>
    <name evidence="4" type="ORF">KPL37_11900</name>
</gene>
<dbReference type="InterPro" id="IPR010140">
    <property type="entry name" value="Histidinol_P_phosphatase_HisJ"/>
</dbReference>
<keyword evidence="5" id="KW-1185">Reference proteome</keyword>
<dbReference type="PANTHER" id="PTHR21039:SF0">
    <property type="entry name" value="HISTIDINOL-PHOSPHATASE"/>
    <property type="match status" value="1"/>
</dbReference>
<dbReference type="PANTHER" id="PTHR21039">
    <property type="entry name" value="HISTIDINOL PHOSPHATASE-RELATED"/>
    <property type="match status" value="1"/>
</dbReference>
<evidence type="ECO:0000313" key="4">
    <source>
        <dbReference type="EMBL" id="MBU3160447.1"/>
    </source>
</evidence>
<evidence type="ECO:0000256" key="2">
    <source>
        <dbReference type="RuleBase" id="RU366003"/>
    </source>
</evidence>
<comment type="caution">
    <text evidence="4">The sequence shown here is derived from an EMBL/GenBank/DDBJ whole genome shotgun (WGS) entry which is preliminary data.</text>
</comment>
<keyword evidence="1 2" id="KW-0378">Hydrolase</keyword>
<dbReference type="Pfam" id="PF02811">
    <property type="entry name" value="PHP"/>
    <property type="match status" value="1"/>
</dbReference>
<evidence type="ECO:0000259" key="3">
    <source>
        <dbReference type="Pfam" id="PF02811"/>
    </source>
</evidence>
<comment type="catalytic activity">
    <reaction evidence="2">
        <text>L-histidinol phosphate + H2O = L-histidinol + phosphate</text>
        <dbReference type="Rhea" id="RHEA:14465"/>
        <dbReference type="ChEBI" id="CHEBI:15377"/>
        <dbReference type="ChEBI" id="CHEBI:43474"/>
        <dbReference type="ChEBI" id="CHEBI:57699"/>
        <dbReference type="ChEBI" id="CHEBI:57980"/>
        <dbReference type="EC" id="3.1.3.15"/>
    </reaction>
</comment>
<organism evidence="4 5">
    <name type="scientific">Clostridium frigoris</name>
    <dbReference type="NCBI Taxonomy" id="205327"/>
    <lineage>
        <taxon>Bacteria</taxon>
        <taxon>Bacillati</taxon>
        <taxon>Bacillota</taxon>
        <taxon>Clostridia</taxon>
        <taxon>Eubacteriales</taxon>
        <taxon>Clostridiaceae</taxon>
        <taxon>Clostridium</taxon>
    </lineage>
</organism>
<dbReference type="NCBIfam" id="TIGR01856">
    <property type="entry name" value="hisJ_fam"/>
    <property type="match status" value="1"/>
</dbReference>
<comment type="similarity">
    <text evidence="2">Belongs to the PHP hydrolase family. HisK subfamily.</text>
</comment>
<dbReference type="EC" id="3.1.3.15" evidence="2"/>
<dbReference type="RefSeq" id="WP_216149611.1">
    <property type="nucleotide sequence ID" value="NZ_JAHLDV010000027.1"/>
</dbReference>
<proteinExistence type="inferred from homology"/>
<name>A0ABS6BUF4_9CLOT</name>